<keyword evidence="10" id="KW-0812">Transmembrane</keyword>
<comment type="cofactor">
    <cofactor evidence="1 8">
        <name>heme</name>
        <dbReference type="ChEBI" id="CHEBI:30413"/>
    </cofactor>
</comment>
<protein>
    <recommendedName>
        <fullName evidence="13">Cytochrome P450</fullName>
    </recommendedName>
</protein>
<keyword evidence="12" id="KW-1185">Reference proteome</keyword>
<dbReference type="FunFam" id="1.10.630.10:FF:000126">
    <property type="entry name" value="Predicted protein"/>
    <property type="match status" value="1"/>
</dbReference>
<evidence type="ECO:0000256" key="6">
    <source>
        <dbReference type="ARBA" id="ARBA00023004"/>
    </source>
</evidence>
<dbReference type="GO" id="GO:0020037">
    <property type="term" value="F:heme binding"/>
    <property type="evidence" value="ECO:0007669"/>
    <property type="project" value="InterPro"/>
</dbReference>
<keyword evidence="10" id="KW-1133">Transmembrane helix</keyword>
<dbReference type="CDD" id="cd20618">
    <property type="entry name" value="CYP71_clan"/>
    <property type="match status" value="1"/>
</dbReference>
<accession>A0A8T2QQ90</accession>
<evidence type="ECO:0000256" key="2">
    <source>
        <dbReference type="ARBA" id="ARBA00010617"/>
    </source>
</evidence>
<sequence length="598" mass="66047">MAAPATSGILTEDSVPCPIILEKVTACLELLHEVWLETSRTEENDSAFPLQPTSSVSCCNSESMAFIRVAFDGFHQEQVAEVSPSAIAMGPLLLPLLPSLLLCVVIAIILIRKPRNRLPPGPPGLPLIGHLHLLGTQPHRSLADLSKRYGSLMFMRFGHVPVLVASNPDAARLILKSHDQIFSSRSIPSVSAIFFEGKDLLFSQPGPYFKFVRRLVTSDLLSVKRLQSFRPIITEGIRSLLHTVTDNADCVHLRSKLHDATFNIISRITLNREARDMWSSSQSDPSSSLKNLLLESIDLLGVLSLADYIPMLARMDLQGCARRGKACSTKMKAVWREIIDERRKTRLARGSESQDVDFLDVLLSASSQDDVHITDLGVMAILTNMFAAGIDTSTVTVEWALAELLVHPHILQKAQDELEAVVGSTRLIRESDIPDLPYLTTIVKETMRLHPVLPLLVPHTTMQDCQVSGYDIPRTTQAYVNVWAIGRDPSVWDDPLLFLPERFLASDVDVRGQHFELLPFGSGRRACPGLALGLSNVHLMLANLLNAFSWEKLGEVDLSEKFGIVMTLANPLVVKATLKVPTHVIDGKDSHEVPICTM</sequence>
<dbReference type="AlphaFoldDB" id="A0A8T2QQ90"/>
<reference evidence="11" key="1">
    <citation type="submission" date="2021-08" db="EMBL/GenBank/DDBJ databases">
        <title>WGS assembly of Ceratopteris richardii.</title>
        <authorList>
            <person name="Marchant D.B."/>
            <person name="Chen G."/>
            <person name="Jenkins J."/>
            <person name="Shu S."/>
            <person name="Leebens-Mack J."/>
            <person name="Grimwood J."/>
            <person name="Schmutz J."/>
            <person name="Soltis P."/>
            <person name="Soltis D."/>
            <person name="Chen Z.-H."/>
        </authorList>
    </citation>
    <scope>NUCLEOTIDE SEQUENCE</scope>
    <source>
        <strain evidence="11">Whitten #5841</strain>
        <tissue evidence="11">Leaf</tissue>
    </source>
</reference>
<dbReference type="GO" id="GO:0016705">
    <property type="term" value="F:oxidoreductase activity, acting on paired donors, with incorporation or reduction of molecular oxygen"/>
    <property type="evidence" value="ECO:0007669"/>
    <property type="project" value="InterPro"/>
</dbReference>
<evidence type="ECO:0000256" key="5">
    <source>
        <dbReference type="ARBA" id="ARBA00023002"/>
    </source>
</evidence>
<evidence type="ECO:0000256" key="3">
    <source>
        <dbReference type="ARBA" id="ARBA00022617"/>
    </source>
</evidence>
<keyword evidence="10" id="KW-0472">Membrane</keyword>
<dbReference type="PANTHER" id="PTHR47944:SF4">
    <property type="entry name" value="OS09G0441700 PROTEIN"/>
    <property type="match status" value="1"/>
</dbReference>
<evidence type="ECO:0008006" key="13">
    <source>
        <dbReference type="Google" id="ProtNLM"/>
    </source>
</evidence>
<dbReference type="Gene3D" id="1.10.630.10">
    <property type="entry name" value="Cytochrome P450"/>
    <property type="match status" value="1"/>
</dbReference>
<keyword evidence="4 8" id="KW-0479">Metal-binding</keyword>
<feature type="binding site" description="axial binding residue" evidence="8">
    <location>
        <position position="527"/>
    </location>
    <ligand>
        <name>heme</name>
        <dbReference type="ChEBI" id="CHEBI:30413"/>
    </ligand>
    <ligandPart>
        <name>Fe</name>
        <dbReference type="ChEBI" id="CHEBI:18248"/>
    </ligandPart>
</feature>
<evidence type="ECO:0000256" key="7">
    <source>
        <dbReference type="ARBA" id="ARBA00023033"/>
    </source>
</evidence>
<dbReference type="GO" id="GO:0005506">
    <property type="term" value="F:iron ion binding"/>
    <property type="evidence" value="ECO:0007669"/>
    <property type="project" value="InterPro"/>
</dbReference>
<dbReference type="InterPro" id="IPR001128">
    <property type="entry name" value="Cyt_P450"/>
</dbReference>
<dbReference type="InterPro" id="IPR036396">
    <property type="entry name" value="Cyt_P450_sf"/>
</dbReference>
<dbReference type="GO" id="GO:0044550">
    <property type="term" value="P:secondary metabolite biosynthetic process"/>
    <property type="evidence" value="ECO:0007669"/>
    <property type="project" value="UniProtKB-ARBA"/>
</dbReference>
<evidence type="ECO:0000256" key="10">
    <source>
        <dbReference type="SAM" id="Phobius"/>
    </source>
</evidence>
<evidence type="ECO:0000313" key="11">
    <source>
        <dbReference type="EMBL" id="KAH7285730.1"/>
    </source>
</evidence>
<dbReference type="EMBL" id="CM035438">
    <property type="protein sequence ID" value="KAH7285730.1"/>
    <property type="molecule type" value="Genomic_DNA"/>
</dbReference>
<evidence type="ECO:0000256" key="4">
    <source>
        <dbReference type="ARBA" id="ARBA00022723"/>
    </source>
</evidence>
<keyword evidence="6 8" id="KW-0408">Iron</keyword>
<dbReference type="PANTHER" id="PTHR47944">
    <property type="entry name" value="CYTOCHROME P450 98A9"/>
    <property type="match status" value="1"/>
</dbReference>
<dbReference type="Proteomes" id="UP000825935">
    <property type="component" value="Chromosome 33"/>
</dbReference>
<dbReference type="SUPFAM" id="SSF48264">
    <property type="entry name" value="Cytochrome P450"/>
    <property type="match status" value="1"/>
</dbReference>
<keyword evidence="5 9" id="KW-0560">Oxidoreductase</keyword>
<dbReference type="PRINTS" id="PR00463">
    <property type="entry name" value="EP450I"/>
</dbReference>
<dbReference type="Pfam" id="PF00067">
    <property type="entry name" value="p450"/>
    <property type="match status" value="1"/>
</dbReference>
<dbReference type="OrthoDB" id="1470350at2759"/>
<evidence type="ECO:0000313" key="12">
    <source>
        <dbReference type="Proteomes" id="UP000825935"/>
    </source>
</evidence>
<feature type="transmembrane region" description="Helical" evidence="10">
    <location>
        <begin position="92"/>
        <end position="111"/>
    </location>
</feature>
<keyword evidence="3 8" id="KW-0349">Heme</keyword>
<keyword evidence="7 9" id="KW-0503">Monooxygenase</keyword>
<organism evidence="11 12">
    <name type="scientific">Ceratopteris richardii</name>
    <name type="common">Triangle waterfern</name>
    <dbReference type="NCBI Taxonomy" id="49495"/>
    <lineage>
        <taxon>Eukaryota</taxon>
        <taxon>Viridiplantae</taxon>
        <taxon>Streptophyta</taxon>
        <taxon>Embryophyta</taxon>
        <taxon>Tracheophyta</taxon>
        <taxon>Polypodiopsida</taxon>
        <taxon>Polypodiidae</taxon>
        <taxon>Polypodiales</taxon>
        <taxon>Pteridineae</taxon>
        <taxon>Pteridaceae</taxon>
        <taxon>Parkerioideae</taxon>
        <taxon>Ceratopteris</taxon>
    </lineage>
</organism>
<dbReference type="PRINTS" id="PR00385">
    <property type="entry name" value="P450"/>
</dbReference>
<gene>
    <name evidence="11" type="ORF">KP509_33G043100</name>
</gene>
<proteinExistence type="inferred from homology"/>
<evidence type="ECO:0000256" key="9">
    <source>
        <dbReference type="RuleBase" id="RU000461"/>
    </source>
</evidence>
<evidence type="ECO:0000256" key="1">
    <source>
        <dbReference type="ARBA" id="ARBA00001971"/>
    </source>
</evidence>
<dbReference type="PROSITE" id="PS00086">
    <property type="entry name" value="CYTOCHROME_P450"/>
    <property type="match status" value="1"/>
</dbReference>
<dbReference type="InterPro" id="IPR017972">
    <property type="entry name" value="Cyt_P450_CS"/>
</dbReference>
<evidence type="ECO:0000256" key="8">
    <source>
        <dbReference type="PIRSR" id="PIRSR602401-1"/>
    </source>
</evidence>
<dbReference type="InterPro" id="IPR002401">
    <property type="entry name" value="Cyt_P450_E_grp-I"/>
</dbReference>
<comment type="similarity">
    <text evidence="2 9">Belongs to the cytochrome P450 family.</text>
</comment>
<name>A0A8T2QQ90_CERRI</name>
<dbReference type="GO" id="GO:0004497">
    <property type="term" value="F:monooxygenase activity"/>
    <property type="evidence" value="ECO:0007669"/>
    <property type="project" value="UniProtKB-KW"/>
</dbReference>
<comment type="caution">
    <text evidence="11">The sequence shown here is derived from an EMBL/GenBank/DDBJ whole genome shotgun (WGS) entry which is preliminary data.</text>
</comment>